<protein>
    <submittedName>
        <fullName evidence="2">Uncharacterized protein</fullName>
    </submittedName>
</protein>
<evidence type="ECO:0000313" key="2">
    <source>
        <dbReference type="EMBL" id="KAK9506436.1"/>
    </source>
</evidence>
<dbReference type="AlphaFoldDB" id="A0AAW1D628"/>
<dbReference type="EMBL" id="JAPXFL010000005">
    <property type="protein sequence ID" value="KAK9506436.1"/>
    <property type="molecule type" value="Genomic_DNA"/>
</dbReference>
<evidence type="ECO:0000313" key="3">
    <source>
        <dbReference type="Proteomes" id="UP001461498"/>
    </source>
</evidence>
<name>A0AAW1D628_9HEMI</name>
<evidence type="ECO:0000256" key="1">
    <source>
        <dbReference type="SAM" id="MobiDB-lite"/>
    </source>
</evidence>
<organism evidence="2 3">
    <name type="scientific">Rhynocoris fuscipes</name>
    <dbReference type="NCBI Taxonomy" id="488301"/>
    <lineage>
        <taxon>Eukaryota</taxon>
        <taxon>Metazoa</taxon>
        <taxon>Ecdysozoa</taxon>
        <taxon>Arthropoda</taxon>
        <taxon>Hexapoda</taxon>
        <taxon>Insecta</taxon>
        <taxon>Pterygota</taxon>
        <taxon>Neoptera</taxon>
        <taxon>Paraneoptera</taxon>
        <taxon>Hemiptera</taxon>
        <taxon>Heteroptera</taxon>
        <taxon>Panheteroptera</taxon>
        <taxon>Cimicomorpha</taxon>
        <taxon>Reduviidae</taxon>
        <taxon>Harpactorinae</taxon>
        <taxon>Harpactorini</taxon>
        <taxon>Rhynocoris</taxon>
    </lineage>
</organism>
<dbReference type="PANTHER" id="PTHR35245">
    <property type="match status" value="1"/>
</dbReference>
<comment type="caution">
    <text evidence="2">The sequence shown here is derived from an EMBL/GenBank/DDBJ whole genome shotgun (WGS) entry which is preliminary data.</text>
</comment>
<reference evidence="2 3" key="1">
    <citation type="submission" date="2022-12" db="EMBL/GenBank/DDBJ databases">
        <title>Chromosome-level genome assembly of true bugs.</title>
        <authorList>
            <person name="Ma L."/>
            <person name="Li H."/>
        </authorList>
    </citation>
    <scope>NUCLEOTIDE SEQUENCE [LARGE SCALE GENOMIC DNA]</scope>
    <source>
        <strain evidence="2">Lab_2022b</strain>
    </source>
</reference>
<accession>A0AAW1D628</accession>
<dbReference type="Proteomes" id="UP001461498">
    <property type="component" value="Unassembled WGS sequence"/>
</dbReference>
<feature type="compositionally biased region" description="Basic and acidic residues" evidence="1">
    <location>
        <begin position="166"/>
        <end position="478"/>
    </location>
</feature>
<proteinExistence type="predicted"/>
<keyword evidence="3" id="KW-1185">Reference proteome</keyword>
<sequence length="874" mass="99299">MKLIKSITLQNTKTQKHNIKHNIEMYRVFGKLKEITREQIWPYAIKEGWKTKLPMNTYGFQYKTICQHLHKKAVQNKTVTPHLLYPVRYKSEHLYQFKLPFDIFGLFGKKKDCGKKKSKGPIKKQDCKKKAESKCKTDLKKSCLKRKKPEPKETCKKKEKKSPCGKKKESPCGKKKESPCVKKKESPCGKKKESPCGKKEESPCGKKKESPCEKKKESPCGKKKESSCEKEKESPCEKEKESPCGKKKESPCGKKKESPCEKEKESPCEKEKESPCGKKKESPCKKKKESPCEVKKESPCEEKKESPCGKKKESPCEKKKESPCGKKKDSPCGKKKESPCEVKKESPCEEKKESPCGKKKESPCEKKKESPCGKKKDSPCGKKKESPCGKKKESPCEKEKENPCEKEKESPCEEKKESPCEKEKESPCEIKKESPCEEKKESPCGKKKESPCGKKKKCSGDKKKETPCGKKKESPCGKKKVSSCEKKKESSCRKKKSPCKSSFSVVFPAQSALWRFSSVLGLTASLISIRMNDLVNATIKFWDKNSQGLLTAFSNTSPLNNNVTSMDPNLGKQSDYTQDQSNTVTKDHVILFNPNALEEDLLDAQAEDCKKDVIENEIPKDKINMPCLKNGRCKNPQDLPTYIDDAWFNNEKFPFTKISKRCYINELKKQANTRTAYDPCANNKLFLNDLLGGLVKNFDTGFRRNMIPKVEVGICSNDGGICSQLSNMNDAVVYYSRKVKNEDNADLEQRLADCKDDTIDTETKKEKIKMPCPNPSPCIAGKVSKIDGAYSKEPKKRFPFMITTNKCYVDQLKKIANNTAANDPCSNKKLFLNQWHLNLFGLNWFLSSKNVNQETNNKKEDLPKEEREIYCHSL</sequence>
<dbReference type="PANTHER" id="PTHR35245:SF2">
    <property type="entry name" value="DISINTEGRIN DOMAIN-CONTAINING PROTEIN"/>
    <property type="match status" value="1"/>
</dbReference>
<feature type="region of interest" description="Disordered" evidence="1">
    <location>
        <begin position="154"/>
        <end position="478"/>
    </location>
</feature>
<gene>
    <name evidence="2" type="ORF">O3M35_008378</name>
</gene>